<keyword evidence="2" id="KW-0233">DNA recombination</keyword>
<dbReference type="EMBL" id="JAPVOI010000004">
    <property type="protein sequence ID" value="MCZ4090630.1"/>
    <property type="molecule type" value="Genomic_DNA"/>
</dbReference>
<protein>
    <submittedName>
        <fullName evidence="5">Recombinase family protein</fullName>
    </submittedName>
</protein>
<accession>A0ABT4KFQ3</accession>
<evidence type="ECO:0000313" key="6">
    <source>
        <dbReference type="Proteomes" id="UP001079430"/>
    </source>
</evidence>
<dbReference type="InterPro" id="IPR006119">
    <property type="entry name" value="Resolv_N"/>
</dbReference>
<dbReference type="InterPro" id="IPR011109">
    <property type="entry name" value="DNA_bind_recombinase_dom"/>
</dbReference>
<proteinExistence type="predicted"/>
<dbReference type="PROSITE" id="PS51737">
    <property type="entry name" value="RECOMBINASE_DNA_BIND"/>
    <property type="match status" value="1"/>
</dbReference>
<feature type="domain" description="Recombinase" evidence="4">
    <location>
        <begin position="103"/>
        <end position="221"/>
    </location>
</feature>
<dbReference type="Proteomes" id="UP001079430">
    <property type="component" value="Unassembled WGS sequence"/>
</dbReference>
<dbReference type="RefSeq" id="WP_269284366.1">
    <property type="nucleotide sequence ID" value="NZ_JAPVOI010000004.1"/>
</dbReference>
<sequence length="365" mass="40909">MEEGQVPKGSYLIVESLDRISRQNPHAATALFLQILQAGINIVTLTDNHVYRADGGNFSDIIVSVVIMSRAYEESRTKSLRVGAAWENKRRNIHKRKLTRVAPIWLKLSEDRTSFELIPERVAVLKAIFDEADLGKGSLQIARRLNQEGVPTFAPSKGWYESYVSKVLTNRAVLGEFQPHHYVGGKRVPHGEPVSDYFPAIVSREQFERIQAGRAIRRLKGSGRKGRNNINLFQGVARCGYCSGRMMIVNKGDGPKGGVYLRCDNARRGADCTASNWPLDHFETAFLWFIEELDVRTVIEGSEGEEARKALDGQIAIVSADLEKQKLMRERAFELLGDASRCSSLHKVQGRRGITEHRSFGEEVG</sequence>
<dbReference type="InterPro" id="IPR036162">
    <property type="entry name" value="Resolvase-like_N_sf"/>
</dbReference>
<reference evidence="5" key="1">
    <citation type="submission" date="2022-10" db="EMBL/GenBank/DDBJ databases">
        <title>Whole genome sequencing of three plant growth promoting bacteria isolated from Vachellia tortilis subsp. raddiana in Morocco.</title>
        <authorList>
            <person name="Hnini M."/>
            <person name="Zouagui R."/>
            <person name="Zouagui H."/>
            <person name="Chemao Elfihri M.-W."/>
            <person name="Ibrahimi A."/>
            <person name="Sbabou L."/>
            <person name="Aurag J."/>
        </authorList>
    </citation>
    <scope>NUCLEOTIDE SEQUENCE</scope>
    <source>
        <strain evidence="5">LMR678</strain>
    </source>
</reference>
<dbReference type="Pfam" id="PF00239">
    <property type="entry name" value="Resolvase"/>
    <property type="match status" value="1"/>
</dbReference>
<dbReference type="Pfam" id="PF07508">
    <property type="entry name" value="Recombinase"/>
    <property type="match status" value="1"/>
</dbReference>
<evidence type="ECO:0000256" key="2">
    <source>
        <dbReference type="ARBA" id="ARBA00023172"/>
    </source>
</evidence>
<keyword evidence="1" id="KW-0238">DNA-binding</keyword>
<dbReference type="Gene3D" id="3.90.1750.20">
    <property type="entry name" value="Putative Large Serine Recombinase, Chain B, Domain 2"/>
    <property type="match status" value="1"/>
</dbReference>
<dbReference type="Gene3D" id="3.40.50.1390">
    <property type="entry name" value="Resolvase, N-terminal catalytic domain"/>
    <property type="match status" value="1"/>
</dbReference>
<organism evidence="5 6">
    <name type="scientific">Sinorhizobium psoraleae</name>
    <dbReference type="NCBI Taxonomy" id="520838"/>
    <lineage>
        <taxon>Bacteria</taxon>
        <taxon>Pseudomonadati</taxon>
        <taxon>Pseudomonadota</taxon>
        <taxon>Alphaproteobacteria</taxon>
        <taxon>Hyphomicrobiales</taxon>
        <taxon>Rhizobiaceae</taxon>
        <taxon>Sinorhizobium/Ensifer group</taxon>
        <taxon>Sinorhizobium</taxon>
    </lineage>
</organism>
<dbReference type="Pfam" id="PF13408">
    <property type="entry name" value="Zn_ribbon_recom"/>
    <property type="match status" value="1"/>
</dbReference>
<name>A0ABT4KFQ3_9HYPH</name>
<gene>
    <name evidence="5" type="ORF">O3W52_11285</name>
</gene>
<dbReference type="PROSITE" id="PS51736">
    <property type="entry name" value="RECOMBINASES_3"/>
    <property type="match status" value="1"/>
</dbReference>
<keyword evidence="6" id="KW-1185">Reference proteome</keyword>
<dbReference type="PANTHER" id="PTHR30461:SF2">
    <property type="entry name" value="SERINE RECOMBINASE PINE-RELATED"/>
    <property type="match status" value="1"/>
</dbReference>
<dbReference type="SUPFAM" id="SSF53041">
    <property type="entry name" value="Resolvase-like"/>
    <property type="match status" value="1"/>
</dbReference>
<evidence type="ECO:0000313" key="5">
    <source>
        <dbReference type="EMBL" id="MCZ4090630.1"/>
    </source>
</evidence>
<feature type="domain" description="Resolvase/invertase-type recombinase catalytic" evidence="3">
    <location>
        <begin position="1"/>
        <end position="93"/>
    </location>
</feature>
<evidence type="ECO:0000259" key="4">
    <source>
        <dbReference type="PROSITE" id="PS51737"/>
    </source>
</evidence>
<evidence type="ECO:0000256" key="1">
    <source>
        <dbReference type="ARBA" id="ARBA00023125"/>
    </source>
</evidence>
<dbReference type="PANTHER" id="PTHR30461">
    <property type="entry name" value="DNA-INVERTASE FROM LAMBDOID PROPHAGE"/>
    <property type="match status" value="1"/>
</dbReference>
<dbReference type="InterPro" id="IPR025827">
    <property type="entry name" value="Zn_ribbon_recom_dom"/>
</dbReference>
<evidence type="ECO:0000259" key="3">
    <source>
        <dbReference type="PROSITE" id="PS51736"/>
    </source>
</evidence>
<comment type="caution">
    <text evidence="5">The sequence shown here is derived from an EMBL/GenBank/DDBJ whole genome shotgun (WGS) entry which is preliminary data.</text>
</comment>
<dbReference type="InterPro" id="IPR038109">
    <property type="entry name" value="DNA_bind_recomb_sf"/>
</dbReference>
<dbReference type="InterPro" id="IPR050639">
    <property type="entry name" value="SSR_resolvase"/>
</dbReference>